<feature type="non-terminal residue" evidence="1">
    <location>
        <position position="158"/>
    </location>
</feature>
<comment type="caution">
    <text evidence="1">The sequence shown here is derived from an EMBL/GenBank/DDBJ whole genome shotgun (WGS) entry which is preliminary data.</text>
</comment>
<keyword evidence="2" id="KW-1185">Reference proteome</keyword>
<proteinExistence type="predicted"/>
<protein>
    <submittedName>
        <fullName evidence="1">Uncharacterized protein</fullName>
    </submittedName>
</protein>
<reference evidence="2" key="1">
    <citation type="submission" date="2022-10" db="EMBL/GenBank/DDBJ databases">
        <title>Genome assembly of Pristionchus species.</title>
        <authorList>
            <person name="Yoshida K."/>
            <person name="Sommer R.J."/>
        </authorList>
    </citation>
    <scope>NUCLEOTIDE SEQUENCE [LARGE SCALE GENOMIC DNA]</scope>
    <source>
        <strain evidence="2">RS5460</strain>
    </source>
</reference>
<gene>
    <name evidence="1" type="ORF">PMAYCL1PPCAC_21614</name>
</gene>
<sequence length="158" mass="17279">MSNTRFIFYAVSAIARTQRTPTLPSSLSSRTAWNLQSRYVTFLSSARALNLNGFTGDFSEQENGDLFTAGFDAVVADVYGATPCSPVYTSRSQQNAYNAKLIVMAPLVTVYFNVYGGVKANTRITDSAYETKHKNATAIVYMSPGYVGCPFVLTTFDT</sequence>
<dbReference type="EMBL" id="BTRK01000005">
    <property type="protein sequence ID" value="GMR51419.1"/>
    <property type="molecule type" value="Genomic_DNA"/>
</dbReference>
<accession>A0AAN5I4N8</accession>
<evidence type="ECO:0000313" key="1">
    <source>
        <dbReference type="EMBL" id="GMR51419.1"/>
    </source>
</evidence>
<evidence type="ECO:0000313" key="2">
    <source>
        <dbReference type="Proteomes" id="UP001328107"/>
    </source>
</evidence>
<dbReference type="AlphaFoldDB" id="A0AAN5I4N8"/>
<name>A0AAN5I4N8_9BILA</name>
<dbReference type="Proteomes" id="UP001328107">
    <property type="component" value="Unassembled WGS sequence"/>
</dbReference>
<organism evidence="1 2">
    <name type="scientific">Pristionchus mayeri</name>
    <dbReference type="NCBI Taxonomy" id="1317129"/>
    <lineage>
        <taxon>Eukaryota</taxon>
        <taxon>Metazoa</taxon>
        <taxon>Ecdysozoa</taxon>
        <taxon>Nematoda</taxon>
        <taxon>Chromadorea</taxon>
        <taxon>Rhabditida</taxon>
        <taxon>Rhabditina</taxon>
        <taxon>Diplogasteromorpha</taxon>
        <taxon>Diplogasteroidea</taxon>
        <taxon>Neodiplogasteridae</taxon>
        <taxon>Pristionchus</taxon>
    </lineage>
</organism>